<name>A0ABW0EYI8_9PSEU</name>
<dbReference type="Gene3D" id="1.10.490.110">
    <property type="entry name" value="Uncharacterized conserved protein DUF2267"/>
    <property type="match status" value="1"/>
</dbReference>
<dbReference type="Proteomes" id="UP001596157">
    <property type="component" value="Unassembled WGS sequence"/>
</dbReference>
<keyword evidence="2" id="KW-1185">Reference proteome</keyword>
<evidence type="ECO:0000313" key="2">
    <source>
        <dbReference type="Proteomes" id="UP001596157"/>
    </source>
</evidence>
<proteinExistence type="predicted"/>
<accession>A0ABW0EYI8</accession>
<protein>
    <submittedName>
        <fullName evidence="1">DUF2267 domain-containing protein</fullName>
    </submittedName>
</protein>
<dbReference type="EMBL" id="JBHSKF010000026">
    <property type="protein sequence ID" value="MFC5291295.1"/>
    <property type="molecule type" value="Genomic_DNA"/>
</dbReference>
<evidence type="ECO:0000313" key="1">
    <source>
        <dbReference type="EMBL" id="MFC5291295.1"/>
    </source>
</evidence>
<organism evidence="1 2">
    <name type="scientific">Actinokineospora guangxiensis</name>
    <dbReference type="NCBI Taxonomy" id="1490288"/>
    <lineage>
        <taxon>Bacteria</taxon>
        <taxon>Bacillati</taxon>
        <taxon>Actinomycetota</taxon>
        <taxon>Actinomycetes</taxon>
        <taxon>Pseudonocardiales</taxon>
        <taxon>Pseudonocardiaceae</taxon>
        <taxon>Actinokineospora</taxon>
    </lineage>
</organism>
<sequence>MTGTKVMIFEQAGQDARRWGREIAHGFPTDDERFVYRVLRAWLRTVRDELSVPAAAHLAAQLPDLLRGTYYEGWNPSRTPRGDHAREFAERFAREAHISAKDVPTAARVITCRLDRLMSRGQVPKALAHIPHDIRALLESALPASSGTHEA</sequence>
<dbReference type="RefSeq" id="WP_378251211.1">
    <property type="nucleotide sequence ID" value="NZ_JBHSKF010000026.1"/>
</dbReference>
<dbReference type="InterPro" id="IPR018727">
    <property type="entry name" value="DUF2267"/>
</dbReference>
<gene>
    <name evidence="1" type="ORF">ACFPM7_29960</name>
</gene>
<comment type="caution">
    <text evidence="1">The sequence shown here is derived from an EMBL/GenBank/DDBJ whole genome shotgun (WGS) entry which is preliminary data.</text>
</comment>
<dbReference type="Pfam" id="PF10025">
    <property type="entry name" value="DUF2267"/>
    <property type="match status" value="1"/>
</dbReference>
<reference evidence="2" key="1">
    <citation type="journal article" date="2019" name="Int. J. Syst. Evol. Microbiol.">
        <title>The Global Catalogue of Microorganisms (GCM) 10K type strain sequencing project: providing services to taxonomists for standard genome sequencing and annotation.</title>
        <authorList>
            <consortium name="The Broad Institute Genomics Platform"/>
            <consortium name="The Broad Institute Genome Sequencing Center for Infectious Disease"/>
            <person name="Wu L."/>
            <person name="Ma J."/>
        </authorList>
    </citation>
    <scope>NUCLEOTIDE SEQUENCE [LARGE SCALE GENOMIC DNA]</scope>
    <source>
        <strain evidence="2">CCUG 59778</strain>
    </source>
</reference>
<dbReference type="InterPro" id="IPR038282">
    <property type="entry name" value="DUF2267_sf"/>
</dbReference>